<proteinExistence type="inferred from homology"/>
<feature type="compositionally biased region" description="Low complexity" evidence="10">
    <location>
        <begin position="20"/>
        <end position="31"/>
    </location>
</feature>
<evidence type="ECO:0000256" key="8">
    <source>
        <dbReference type="ARBA" id="ARBA00023034"/>
    </source>
</evidence>
<keyword evidence="7 11" id="KW-1133">Transmembrane helix</keyword>
<dbReference type="EMBL" id="JAWRVE010000026">
    <property type="protein sequence ID" value="KAL1873189.1"/>
    <property type="molecule type" value="Genomic_DNA"/>
</dbReference>
<feature type="transmembrane region" description="Helical" evidence="11">
    <location>
        <begin position="107"/>
        <end position="126"/>
    </location>
</feature>
<evidence type="ECO:0000256" key="3">
    <source>
        <dbReference type="ARBA" id="ARBA00008640"/>
    </source>
</evidence>
<comment type="similarity">
    <text evidence="3">Belongs to the TVP38/TMEM64 family.</text>
</comment>
<evidence type="ECO:0000256" key="6">
    <source>
        <dbReference type="ARBA" id="ARBA00022692"/>
    </source>
</evidence>
<dbReference type="InterPro" id="IPR032816">
    <property type="entry name" value="VTT_dom"/>
</dbReference>
<feature type="region of interest" description="Disordered" evidence="10">
    <location>
        <begin position="1"/>
        <end position="49"/>
    </location>
</feature>
<feature type="compositionally biased region" description="Polar residues" evidence="10">
    <location>
        <begin position="370"/>
        <end position="379"/>
    </location>
</feature>
<comment type="function">
    <text evidence="1">Golgi membrane protein involved in vesicular trafficking and spindle migration.</text>
</comment>
<feature type="transmembrane region" description="Helical" evidence="11">
    <location>
        <begin position="255"/>
        <end position="273"/>
    </location>
</feature>
<evidence type="ECO:0000256" key="2">
    <source>
        <dbReference type="ARBA" id="ARBA00004653"/>
    </source>
</evidence>
<evidence type="ECO:0000256" key="5">
    <source>
        <dbReference type="ARBA" id="ARBA00020673"/>
    </source>
</evidence>
<feature type="region of interest" description="Disordered" evidence="10">
    <location>
        <begin position="306"/>
        <end position="440"/>
    </location>
</feature>
<dbReference type="PANTHER" id="PTHR47549:SF2">
    <property type="entry name" value="GOLGI APPARATUS MEMBRANE PROTEIN TVP38"/>
    <property type="match status" value="1"/>
</dbReference>
<evidence type="ECO:0000313" key="14">
    <source>
        <dbReference type="Proteomes" id="UP001583177"/>
    </source>
</evidence>
<comment type="subcellular location">
    <subcellularLocation>
        <location evidence="2">Golgi apparatus membrane</location>
        <topology evidence="2">Multi-pass membrane protein</topology>
    </subcellularLocation>
</comment>
<dbReference type="PANTHER" id="PTHR47549">
    <property type="entry name" value="GOLGI APPARATUS MEMBRANE PROTEIN TVP38-RELATED"/>
    <property type="match status" value="1"/>
</dbReference>
<gene>
    <name evidence="13" type="ORF">Daus18300_004008</name>
</gene>
<evidence type="ECO:0000259" key="12">
    <source>
        <dbReference type="Pfam" id="PF09335"/>
    </source>
</evidence>
<evidence type="ECO:0000256" key="11">
    <source>
        <dbReference type="SAM" id="Phobius"/>
    </source>
</evidence>
<feature type="compositionally biased region" description="Basic and acidic residues" evidence="10">
    <location>
        <begin position="1"/>
        <end position="10"/>
    </location>
</feature>
<feature type="domain" description="VTT" evidence="12">
    <location>
        <begin position="127"/>
        <end position="241"/>
    </location>
</feature>
<feature type="transmembrane region" description="Helical" evidence="11">
    <location>
        <begin position="219"/>
        <end position="243"/>
    </location>
</feature>
<accession>A0ABR3XB84</accession>
<sequence>MGGRKDRSEDIEMGNQGMWNSTSSEASSNANDPKRKKGKTEADMTTDPMEPNYQPINWKRVFFAPKYIPLWIILIVVGVLTAIITLKHDEVVDALRPFAEKVRNIPAGWLIFVAVLFVISFPPLFGHEVVALLAGVVYGLWIGFAVVSAGTFVGEIGTWFAFKKFLRAKAEKMERTNLTYGAMARLCRDGGFWIVFVIRFSIIPSHLSTAVFSTCDVKFWHFTVSTFLTLPKQLILVYLGVLLVEEQDGATVKNALFAVAGVVTVLAGVWIWFKMAKYKKQLLAEQAERQANKEAQRLGLTRSDSGYAAGGVAPDPNAHQHEPMPTAAGFGNPNGVVYHSQPSTQSFSIPQQPLQPQQQSYAPYRPEPNRTYSAAQTSGGQYGHYDQDTYYHGDNSGDVGMAVSRSDSYGPPGYSSPPSYPLRQVDSVENGRPAQGKDFI</sequence>
<reference evidence="13 14" key="1">
    <citation type="journal article" date="2024" name="IMA Fungus">
        <title>IMA Genome - F19 : A genome assembly and annotation guide to empower mycologists, including annotated draft genome sequences of Ceratocystis pirilliformis, Diaporthe australafricana, Fusarium ophioides, Paecilomyces lecythidis, and Sporothrix stenoceras.</title>
        <authorList>
            <person name="Aylward J."/>
            <person name="Wilson A.M."/>
            <person name="Visagie C.M."/>
            <person name="Spraker J."/>
            <person name="Barnes I."/>
            <person name="Buitendag C."/>
            <person name="Ceriani C."/>
            <person name="Del Mar Angel L."/>
            <person name="du Plessis D."/>
            <person name="Fuchs T."/>
            <person name="Gasser K."/>
            <person name="Kramer D."/>
            <person name="Li W."/>
            <person name="Munsamy K."/>
            <person name="Piso A."/>
            <person name="Price J.L."/>
            <person name="Sonnekus B."/>
            <person name="Thomas C."/>
            <person name="van der Nest A."/>
            <person name="van Dijk A."/>
            <person name="van Heerden A."/>
            <person name="van Vuuren N."/>
            <person name="Yilmaz N."/>
            <person name="Duong T.A."/>
            <person name="van der Merwe N.A."/>
            <person name="Wingfield M.J."/>
            <person name="Wingfield B.D."/>
        </authorList>
    </citation>
    <scope>NUCLEOTIDE SEQUENCE [LARGE SCALE GENOMIC DNA]</scope>
    <source>
        <strain evidence="13 14">CMW 18300</strain>
    </source>
</reference>
<organism evidence="13 14">
    <name type="scientific">Diaporthe australafricana</name>
    <dbReference type="NCBI Taxonomy" id="127596"/>
    <lineage>
        <taxon>Eukaryota</taxon>
        <taxon>Fungi</taxon>
        <taxon>Dikarya</taxon>
        <taxon>Ascomycota</taxon>
        <taxon>Pezizomycotina</taxon>
        <taxon>Sordariomycetes</taxon>
        <taxon>Sordariomycetidae</taxon>
        <taxon>Diaporthales</taxon>
        <taxon>Diaporthaceae</taxon>
        <taxon>Diaporthe</taxon>
    </lineage>
</organism>
<evidence type="ECO:0000313" key="13">
    <source>
        <dbReference type="EMBL" id="KAL1873189.1"/>
    </source>
</evidence>
<feature type="transmembrane region" description="Helical" evidence="11">
    <location>
        <begin position="138"/>
        <end position="162"/>
    </location>
</feature>
<keyword evidence="9 11" id="KW-0472">Membrane</keyword>
<keyword evidence="14" id="KW-1185">Reference proteome</keyword>
<dbReference type="InterPro" id="IPR051076">
    <property type="entry name" value="Golgi_membrane_TVP38/TMEM64"/>
</dbReference>
<feature type="transmembrane region" description="Helical" evidence="11">
    <location>
        <begin position="67"/>
        <end position="86"/>
    </location>
</feature>
<protein>
    <recommendedName>
        <fullName evidence="4">Golgi apparatus membrane protein TVP38</fullName>
    </recommendedName>
    <alternativeName>
        <fullName evidence="5">Golgi apparatus membrane protein tvp38</fullName>
    </alternativeName>
</protein>
<feature type="transmembrane region" description="Helical" evidence="11">
    <location>
        <begin position="192"/>
        <end position="213"/>
    </location>
</feature>
<evidence type="ECO:0000256" key="10">
    <source>
        <dbReference type="SAM" id="MobiDB-lite"/>
    </source>
</evidence>
<keyword evidence="8" id="KW-0333">Golgi apparatus</keyword>
<evidence type="ECO:0000256" key="7">
    <source>
        <dbReference type="ARBA" id="ARBA00022989"/>
    </source>
</evidence>
<keyword evidence="6 11" id="KW-0812">Transmembrane</keyword>
<evidence type="ECO:0000256" key="9">
    <source>
        <dbReference type="ARBA" id="ARBA00023136"/>
    </source>
</evidence>
<evidence type="ECO:0000256" key="1">
    <source>
        <dbReference type="ARBA" id="ARBA00002978"/>
    </source>
</evidence>
<comment type="caution">
    <text evidence="13">The sequence shown here is derived from an EMBL/GenBank/DDBJ whole genome shotgun (WGS) entry which is preliminary data.</text>
</comment>
<dbReference type="Proteomes" id="UP001583177">
    <property type="component" value="Unassembled WGS sequence"/>
</dbReference>
<evidence type="ECO:0000256" key="4">
    <source>
        <dbReference type="ARBA" id="ARBA00013533"/>
    </source>
</evidence>
<feature type="compositionally biased region" description="Low complexity" evidence="10">
    <location>
        <begin position="345"/>
        <end position="360"/>
    </location>
</feature>
<dbReference type="Pfam" id="PF09335">
    <property type="entry name" value="VTT_dom"/>
    <property type="match status" value="1"/>
</dbReference>
<name>A0ABR3XB84_9PEZI</name>